<feature type="domain" description="ABC transporter" evidence="1">
    <location>
        <begin position="19"/>
        <end position="59"/>
    </location>
</feature>
<sequence length="70" mass="7511">MNILSVENLSKSFGDKTLFNNISFSVAEKQRIGIIGVNGTGKSTLLKILAGIEPLMQGTSSSRNRITLSI</sequence>
<dbReference type="SUPFAM" id="SSF52540">
    <property type="entry name" value="P-loop containing nucleoside triphosphate hydrolases"/>
    <property type="match status" value="1"/>
</dbReference>
<name>A0A072NL26_SCHAZ</name>
<dbReference type="PATRIC" id="fig|1348973.3.peg.2639"/>
<organism evidence="2 3">
    <name type="scientific">Schinkia azotoformans MEV2011</name>
    <dbReference type="NCBI Taxonomy" id="1348973"/>
    <lineage>
        <taxon>Bacteria</taxon>
        <taxon>Bacillati</taxon>
        <taxon>Bacillota</taxon>
        <taxon>Bacilli</taxon>
        <taxon>Bacillales</taxon>
        <taxon>Bacillaceae</taxon>
        <taxon>Calidifontibacillus/Schinkia group</taxon>
        <taxon>Schinkia</taxon>
    </lineage>
</organism>
<dbReference type="PANTHER" id="PTHR42855:SF1">
    <property type="entry name" value="ABC TRANSPORTER DOMAIN-CONTAINING PROTEIN"/>
    <property type="match status" value="1"/>
</dbReference>
<dbReference type="Pfam" id="PF00005">
    <property type="entry name" value="ABC_tran"/>
    <property type="match status" value="1"/>
</dbReference>
<dbReference type="InterPro" id="IPR027417">
    <property type="entry name" value="P-loop_NTPase"/>
</dbReference>
<protein>
    <recommendedName>
        <fullName evidence="1">ABC transporter domain-containing protein</fullName>
    </recommendedName>
</protein>
<dbReference type="PANTHER" id="PTHR42855">
    <property type="entry name" value="ABC TRANSPORTER ATP-BINDING SUBUNIT"/>
    <property type="match status" value="1"/>
</dbReference>
<dbReference type="GO" id="GO:0016887">
    <property type="term" value="F:ATP hydrolysis activity"/>
    <property type="evidence" value="ECO:0007669"/>
    <property type="project" value="InterPro"/>
</dbReference>
<dbReference type="InterPro" id="IPR051309">
    <property type="entry name" value="ABCF_ATPase"/>
</dbReference>
<evidence type="ECO:0000259" key="1">
    <source>
        <dbReference type="Pfam" id="PF00005"/>
    </source>
</evidence>
<comment type="caution">
    <text evidence="2">The sequence shown here is derived from an EMBL/GenBank/DDBJ whole genome shotgun (WGS) entry which is preliminary data.</text>
</comment>
<evidence type="ECO:0000313" key="2">
    <source>
        <dbReference type="EMBL" id="KEF37972.1"/>
    </source>
</evidence>
<accession>A0A072NL26</accession>
<gene>
    <name evidence="2" type="ORF">M670_02728</name>
</gene>
<proteinExistence type="predicted"/>
<dbReference type="AlphaFoldDB" id="A0A072NL26"/>
<reference evidence="2 3" key="1">
    <citation type="submission" date="2014-04" db="EMBL/GenBank/DDBJ databases">
        <title>Draft genome sequence of Bacillus azotoformans MEV2011, a (co-) denitrifying strain unable to grow in the presence of oxygen.</title>
        <authorList>
            <person name="Nielsen M."/>
            <person name="Schreiber L."/>
            <person name="Finster K."/>
            <person name="Schramm A."/>
        </authorList>
    </citation>
    <scope>NUCLEOTIDE SEQUENCE [LARGE SCALE GENOMIC DNA]</scope>
    <source>
        <strain evidence="2 3">MEV2011</strain>
    </source>
</reference>
<evidence type="ECO:0000313" key="3">
    <source>
        <dbReference type="Proteomes" id="UP000027936"/>
    </source>
</evidence>
<dbReference type="EMBL" id="JJRY01000010">
    <property type="protein sequence ID" value="KEF37972.1"/>
    <property type="molecule type" value="Genomic_DNA"/>
</dbReference>
<dbReference type="GO" id="GO:0005524">
    <property type="term" value="F:ATP binding"/>
    <property type="evidence" value="ECO:0007669"/>
    <property type="project" value="InterPro"/>
</dbReference>
<dbReference type="Gene3D" id="3.40.50.300">
    <property type="entry name" value="P-loop containing nucleotide triphosphate hydrolases"/>
    <property type="match status" value="1"/>
</dbReference>
<dbReference type="Proteomes" id="UP000027936">
    <property type="component" value="Unassembled WGS sequence"/>
</dbReference>
<dbReference type="InterPro" id="IPR003439">
    <property type="entry name" value="ABC_transporter-like_ATP-bd"/>
</dbReference>